<feature type="compositionally biased region" description="Basic residues" evidence="1">
    <location>
        <begin position="164"/>
        <end position="178"/>
    </location>
</feature>
<feature type="region of interest" description="Disordered" evidence="1">
    <location>
        <begin position="157"/>
        <end position="178"/>
    </location>
</feature>
<sequence length="178" mass="20130">MSKKDDDKPRLKLVADNNKETVDKNRVMADVGFHLRELTANLLRVSRGAGKANNIGHQCAKLIRALQAYHEEVGHWPPSWDLQEAISKETVYPEGFVLSEDEAERLSHTETMVSGALQIVASRLLDQNTQIRAGESELYRGFNGLVAYRLEQRRAHELTDKARAKPKKSVAKKKRSLK</sequence>
<name>A0ABU0SBB7_9HYPH</name>
<evidence type="ECO:0000313" key="2">
    <source>
        <dbReference type="EMBL" id="MDQ0998058.1"/>
    </source>
</evidence>
<evidence type="ECO:0000313" key="3">
    <source>
        <dbReference type="Proteomes" id="UP001237780"/>
    </source>
</evidence>
<dbReference type="Proteomes" id="UP001237780">
    <property type="component" value="Unassembled WGS sequence"/>
</dbReference>
<dbReference type="EMBL" id="JAUSZT010000003">
    <property type="protein sequence ID" value="MDQ0998058.1"/>
    <property type="molecule type" value="Genomic_DNA"/>
</dbReference>
<evidence type="ECO:0000256" key="1">
    <source>
        <dbReference type="SAM" id="MobiDB-lite"/>
    </source>
</evidence>
<dbReference type="RefSeq" id="WP_307282535.1">
    <property type="nucleotide sequence ID" value="NZ_JAUSZT010000003.1"/>
</dbReference>
<keyword evidence="3" id="KW-1185">Reference proteome</keyword>
<protein>
    <submittedName>
        <fullName evidence="2">Uncharacterized protein</fullName>
    </submittedName>
</protein>
<accession>A0ABU0SBB7</accession>
<comment type="caution">
    <text evidence="2">The sequence shown here is derived from an EMBL/GenBank/DDBJ whole genome shotgun (WGS) entry which is preliminary data.</text>
</comment>
<organism evidence="2 3">
    <name type="scientific">Phyllobacterium ifriqiyense</name>
    <dbReference type="NCBI Taxonomy" id="314238"/>
    <lineage>
        <taxon>Bacteria</taxon>
        <taxon>Pseudomonadati</taxon>
        <taxon>Pseudomonadota</taxon>
        <taxon>Alphaproteobacteria</taxon>
        <taxon>Hyphomicrobiales</taxon>
        <taxon>Phyllobacteriaceae</taxon>
        <taxon>Phyllobacterium</taxon>
    </lineage>
</organism>
<reference evidence="2 3" key="1">
    <citation type="submission" date="2023-07" db="EMBL/GenBank/DDBJ databases">
        <title>Comparative genomics of wheat-associated soil bacteria to identify genetic determinants of phenazine resistance.</title>
        <authorList>
            <person name="Mouncey N."/>
        </authorList>
    </citation>
    <scope>NUCLEOTIDE SEQUENCE [LARGE SCALE GENOMIC DNA]</scope>
    <source>
        <strain evidence="2 3">W4I11</strain>
    </source>
</reference>
<gene>
    <name evidence="2" type="ORF">QFZ34_003240</name>
</gene>
<proteinExistence type="predicted"/>